<dbReference type="Pfam" id="PF00126">
    <property type="entry name" value="HTH_1"/>
    <property type="match status" value="1"/>
</dbReference>
<evidence type="ECO:0000256" key="1">
    <source>
        <dbReference type="ARBA" id="ARBA00009437"/>
    </source>
</evidence>
<evidence type="ECO:0000313" key="6">
    <source>
        <dbReference type="EMBL" id="MBE9610809.1"/>
    </source>
</evidence>
<evidence type="ECO:0000256" key="2">
    <source>
        <dbReference type="ARBA" id="ARBA00023015"/>
    </source>
</evidence>
<dbReference type="FunFam" id="1.10.10.10:FF:000001">
    <property type="entry name" value="LysR family transcriptional regulator"/>
    <property type="match status" value="1"/>
</dbReference>
<keyword evidence="3" id="KW-0238">DNA-binding</keyword>
<gene>
    <name evidence="6" type="ORF">INR99_15830</name>
</gene>
<dbReference type="AlphaFoldDB" id="A0A8J7KGW8"/>
<organism evidence="6 7">
    <name type="scientific">Chitinilyticum piscinae</name>
    <dbReference type="NCBI Taxonomy" id="2866724"/>
    <lineage>
        <taxon>Bacteria</taxon>
        <taxon>Pseudomonadati</taxon>
        <taxon>Pseudomonadota</taxon>
        <taxon>Betaproteobacteria</taxon>
        <taxon>Neisseriales</taxon>
        <taxon>Chitinibacteraceae</taxon>
        <taxon>Chitinilyticum</taxon>
    </lineage>
</organism>
<reference evidence="6 7" key="1">
    <citation type="submission" date="2020-10" db="EMBL/GenBank/DDBJ databases">
        <title>The genome sequence of Chitinilyticum litopenaei 4Y14.</title>
        <authorList>
            <person name="Liu Y."/>
        </authorList>
    </citation>
    <scope>NUCLEOTIDE SEQUENCE [LARGE SCALE GENOMIC DNA]</scope>
    <source>
        <strain evidence="6 7">4Y14</strain>
    </source>
</reference>
<dbReference type="InterPro" id="IPR000847">
    <property type="entry name" value="LysR_HTH_N"/>
</dbReference>
<feature type="domain" description="HTH lysR-type" evidence="5">
    <location>
        <begin position="5"/>
        <end position="62"/>
    </location>
</feature>
<dbReference type="InterPro" id="IPR005119">
    <property type="entry name" value="LysR_subst-bd"/>
</dbReference>
<dbReference type="RefSeq" id="WP_194117356.1">
    <property type="nucleotide sequence ID" value="NZ_JADFUA010000013.1"/>
</dbReference>
<comment type="similarity">
    <text evidence="1">Belongs to the LysR transcriptional regulatory family.</text>
</comment>
<dbReference type="Proteomes" id="UP000604481">
    <property type="component" value="Unassembled WGS sequence"/>
</dbReference>
<dbReference type="GO" id="GO:0003700">
    <property type="term" value="F:DNA-binding transcription factor activity"/>
    <property type="evidence" value="ECO:0007669"/>
    <property type="project" value="InterPro"/>
</dbReference>
<dbReference type="Pfam" id="PF03466">
    <property type="entry name" value="LysR_substrate"/>
    <property type="match status" value="1"/>
</dbReference>
<dbReference type="Gene3D" id="3.40.190.290">
    <property type="match status" value="1"/>
</dbReference>
<evidence type="ECO:0000256" key="3">
    <source>
        <dbReference type="ARBA" id="ARBA00023125"/>
    </source>
</evidence>
<evidence type="ECO:0000313" key="7">
    <source>
        <dbReference type="Proteomes" id="UP000604481"/>
    </source>
</evidence>
<dbReference type="EMBL" id="JADFUA010000013">
    <property type="protein sequence ID" value="MBE9610809.1"/>
    <property type="molecule type" value="Genomic_DNA"/>
</dbReference>
<accession>A0A8J7KGW8</accession>
<dbReference type="InterPro" id="IPR058163">
    <property type="entry name" value="LysR-type_TF_proteobact-type"/>
</dbReference>
<dbReference type="PANTHER" id="PTHR30537:SF66">
    <property type="entry name" value="IRON-REGULATED VIRULENCE REGULATORY PROTEIN IRGB"/>
    <property type="match status" value="1"/>
</dbReference>
<dbReference type="InterPro" id="IPR036388">
    <property type="entry name" value="WH-like_DNA-bd_sf"/>
</dbReference>
<dbReference type="GO" id="GO:0006351">
    <property type="term" value="P:DNA-templated transcription"/>
    <property type="evidence" value="ECO:0007669"/>
    <property type="project" value="TreeGrafter"/>
</dbReference>
<dbReference type="GO" id="GO:0043565">
    <property type="term" value="F:sequence-specific DNA binding"/>
    <property type="evidence" value="ECO:0007669"/>
    <property type="project" value="TreeGrafter"/>
</dbReference>
<comment type="caution">
    <text evidence="6">The sequence shown here is derived from an EMBL/GenBank/DDBJ whole genome shotgun (WGS) entry which is preliminary data.</text>
</comment>
<name>A0A8J7KGW8_9NEIS</name>
<keyword evidence="4" id="KW-0804">Transcription</keyword>
<dbReference type="InterPro" id="IPR036390">
    <property type="entry name" value="WH_DNA-bd_sf"/>
</dbReference>
<dbReference type="PANTHER" id="PTHR30537">
    <property type="entry name" value="HTH-TYPE TRANSCRIPTIONAL REGULATOR"/>
    <property type="match status" value="1"/>
</dbReference>
<evidence type="ECO:0000256" key="4">
    <source>
        <dbReference type="ARBA" id="ARBA00023163"/>
    </source>
</evidence>
<evidence type="ECO:0000259" key="5">
    <source>
        <dbReference type="PROSITE" id="PS50931"/>
    </source>
</evidence>
<keyword evidence="7" id="KW-1185">Reference proteome</keyword>
<dbReference type="CDD" id="cd08422">
    <property type="entry name" value="PBP2_CrgA_like"/>
    <property type="match status" value="1"/>
</dbReference>
<protein>
    <submittedName>
        <fullName evidence="6">LysR family transcriptional regulator</fullName>
    </submittedName>
</protein>
<dbReference type="PROSITE" id="PS50931">
    <property type="entry name" value="HTH_LYSR"/>
    <property type="match status" value="1"/>
</dbReference>
<dbReference type="SUPFAM" id="SSF53850">
    <property type="entry name" value="Periplasmic binding protein-like II"/>
    <property type="match status" value="1"/>
</dbReference>
<sequence>MTGLPDLNRLRLFAAVADAGGFTAAAERLGLAKAALSQQVARLEAELGVTLLTRTTRRVVLTEAGSQLLDACRGPLLQLDTALRELGAAASAPQGRLRITAPGDYAAGVLAPALAAFRERYPAVSFDLIASHDVLDLVQDRIDLAIRMGWLKDSTLRASRLSEFEQWVVAPPALAAAAGVDPQWLATQPWIALNLLPSPRLWTFVARDGLAQTVRMQGGCEVNSPVLVQALVRAGAGLSVLPDFMVHEAVARGELRRLYSDWSLPPAGIFAVYPSGQHVPAKVRAFIDFFRDWLATRAGEAKA</sequence>
<dbReference type="Gene3D" id="1.10.10.10">
    <property type="entry name" value="Winged helix-like DNA-binding domain superfamily/Winged helix DNA-binding domain"/>
    <property type="match status" value="1"/>
</dbReference>
<keyword evidence="2" id="KW-0805">Transcription regulation</keyword>
<dbReference type="SUPFAM" id="SSF46785">
    <property type="entry name" value="Winged helix' DNA-binding domain"/>
    <property type="match status" value="1"/>
</dbReference>
<proteinExistence type="inferred from homology"/>
<dbReference type="PRINTS" id="PR00039">
    <property type="entry name" value="HTHLYSR"/>
</dbReference>